<feature type="region of interest" description="Disordered" evidence="1">
    <location>
        <begin position="72"/>
        <end position="159"/>
    </location>
</feature>
<dbReference type="VEuPathDB" id="FungiDB:CPUR_01354"/>
<accession>M1W2S2</accession>
<feature type="compositionally biased region" description="Polar residues" evidence="1">
    <location>
        <begin position="149"/>
        <end position="159"/>
    </location>
</feature>
<organism evidence="2 3">
    <name type="scientific">Claviceps purpurea (strain 20.1)</name>
    <name type="common">Ergot fungus</name>
    <name type="synonym">Sphacelia segetum</name>
    <dbReference type="NCBI Taxonomy" id="1111077"/>
    <lineage>
        <taxon>Eukaryota</taxon>
        <taxon>Fungi</taxon>
        <taxon>Dikarya</taxon>
        <taxon>Ascomycota</taxon>
        <taxon>Pezizomycotina</taxon>
        <taxon>Sordariomycetes</taxon>
        <taxon>Hypocreomycetidae</taxon>
        <taxon>Hypocreales</taxon>
        <taxon>Clavicipitaceae</taxon>
        <taxon>Claviceps</taxon>
    </lineage>
</organism>
<evidence type="ECO:0000256" key="1">
    <source>
        <dbReference type="SAM" id="MobiDB-lite"/>
    </source>
</evidence>
<keyword evidence="3" id="KW-1185">Reference proteome</keyword>
<feature type="compositionally biased region" description="Polar residues" evidence="1">
    <location>
        <begin position="103"/>
        <end position="127"/>
    </location>
</feature>
<dbReference type="EMBL" id="CAGA01000006">
    <property type="protein sequence ID" value="CCE27880.1"/>
    <property type="molecule type" value="Genomic_DNA"/>
</dbReference>
<dbReference type="HOGENOM" id="CLU_1660563_0_0_1"/>
<evidence type="ECO:0000313" key="2">
    <source>
        <dbReference type="EMBL" id="CCE27880.1"/>
    </source>
</evidence>
<dbReference type="Proteomes" id="UP000016801">
    <property type="component" value="Unassembled WGS sequence"/>
</dbReference>
<sequence>MELTISKRRTSCAAPAWYTNGRYSTPKHTTKQCTPDSRDVAAAPLVNTSEPRRRPRVRCSLRNIERMLHQLLRGPGTGTHPSWSLSRIPDGNKREAYLRRPMTFSNPTRNHSTDLLPSLPQETTNRRNTPRGPSAEESREAEEEEDKTSSGAHTSPSTP</sequence>
<protein>
    <submittedName>
        <fullName evidence="2">Uncharacterized protein</fullName>
    </submittedName>
</protein>
<name>M1W2S2_CLAP2</name>
<dbReference type="AlphaFoldDB" id="M1W2S2"/>
<evidence type="ECO:0000313" key="3">
    <source>
        <dbReference type="Proteomes" id="UP000016801"/>
    </source>
</evidence>
<gene>
    <name evidence="2" type="ORF">CPUR_01354</name>
</gene>
<reference evidence="2 3" key="1">
    <citation type="journal article" date="2013" name="PLoS Genet.">
        <title>Plant-symbiotic fungi as chemical engineers: Multi-genome analysis of the Clavicipitaceae reveals dynamics of alkaloid loci.</title>
        <authorList>
            <person name="Schardl C.L."/>
            <person name="Young C.A."/>
            <person name="Hesse U."/>
            <person name="Amyotte S.G."/>
            <person name="Andreeva K."/>
            <person name="Calie P.J."/>
            <person name="Fleetwood D.J."/>
            <person name="Haws D.C."/>
            <person name="Moore N."/>
            <person name="Oeser B."/>
            <person name="Panaccione D.G."/>
            <person name="Schweri K.K."/>
            <person name="Voisey C.R."/>
            <person name="Farman M.L."/>
            <person name="Jaromczyk J.W."/>
            <person name="Roe B.A."/>
            <person name="O'Sullivan D.M."/>
            <person name="Scott B."/>
            <person name="Tudzynski P."/>
            <person name="An Z."/>
            <person name="Arnaoudova E.G."/>
            <person name="Bullock C.T."/>
            <person name="Charlton N.D."/>
            <person name="Chen L."/>
            <person name="Cox M."/>
            <person name="Dinkins R.D."/>
            <person name="Florea S."/>
            <person name="Glenn A.E."/>
            <person name="Gordon A."/>
            <person name="Gueldener U."/>
            <person name="Harris D.R."/>
            <person name="Hollin W."/>
            <person name="Jaromczyk J."/>
            <person name="Johnson R.D."/>
            <person name="Khan A.K."/>
            <person name="Leistner E."/>
            <person name="Leuchtmann A."/>
            <person name="Li C."/>
            <person name="Liu J."/>
            <person name="Liu J."/>
            <person name="Liu M."/>
            <person name="Mace W."/>
            <person name="Machado C."/>
            <person name="Nagabhyru P."/>
            <person name="Pan J."/>
            <person name="Schmid J."/>
            <person name="Sugawara K."/>
            <person name="Steiner U."/>
            <person name="Takach J.E."/>
            <person name="Tanaka E."/>
            <person name="Webb J.S."/>
            <person name="Wilson E.V."/>
            <person name="Wiseman J.L."/>
            <person name="Yoshida R."/>
            <person name="Zeng Z."/>
        </authorList>
    </citation>
    <scope>NUCLEOTIDE SEQUENCE [LARGE SCALE GENOMIC DNA]</scope>
    <source>
        <strain evidence="2 3">20.1</strain>
    </source>
</reference>
<comment type="caution">
    <text evidence="2">The sequence shown here is derived from an EMBL/GenBank/DDBJ whole genome shotgun (WGS) entry which is preliminary data.</text>
</comment>
<proteinExistence type="predicted"/>